<proteinExistence type="predicted"/>
<dbReference type="EMBL" id="CP015852">
    <property type="protein sequence ID" value="ANH98428.1"/>
    <property type="molecule type" value="Genomic_DNA"/>
</dbReference>
<keyword evidence="1" id="KW-0812">Transmembrane</keyword>
<dbReference type="Proteomes" id="UP000078142">
    <property type="component" value="Chromosome"/>
</dbReference>
<sequence length="108" mass="12307">MEFNSIMRLISIASCALLAVWVLALLFGALKQLNQIRIDWIASKPFKIPGNPVFDYALRKLGLEQFDRLTCFFGVLVMILAWPLTLVFGRAVFSTIHAHNEQTRIEAR</sequence>
<evidence type="ECO:0000313" key="3">
    <source>
        <dbReference type="Proteomes" id="UP000078142"/>
    </source>
</evidence>
<gene>
    <name evidence="2" type="ORF">A8L59_13755</name>
</gene>
<dbReference type="AlphaFoldDB" id="A0AAC9BTA9"/>
<feature type="transmembrane region" description="Helical" evidence="1">
    <location>
        <begin position="69"/>
        <end position="93"/>
    </location>
</feature>
<dbReference type="GeneID" id="93489456"/>
<evidence type="ECO:0000256" key="1">
    <source>
        <dbReference type="SAM" id="Phobius"/>
    </source>
</evidence>
<keyword evidence="1" id="KW-1133">Transmembrane helix</keyword>
<keyword evidence="1" id="KW-0472">Membrane</keyword>
<accession>A0AAC9BTA9</accession>
<evidence type="ECO:0000313" key="2">
    <source>
        <dbReference type="EMBL" id="ANH98428.1"/>
    </source>
</evidence>
<name>A0AAC9BTA9_9PSED</name>
<protein>
    <submittedName>
        <fullName evidence="2">Uncharacterized protein</fullName>
    </submittedName>
</protein>
<reference evidence="2 3" key="1">
    <citation type="submission" date="2016-05" db="EMBL/GenBank/DDBJ databases">
        <authorList>
            <person name="Wang S."/>
            <person name="Zhu B."/>
        </authorList>
    </citation>
    <scope>NUCLEOTIDE SEQUENCE [LARGE SCALE GENOMIC DNA]</scope>
    <source>
        <strain evidence="2 3">CRS05-R5</strain>
    </source>
</reference>
<dbReference type="RefSeq" id="WP_064587706.1">
    <property type="nucleotide sequence ID" value="NZ_CP015852.1"/>
</dbReference>
<organism evidence="2 3">
    <name type="scientific">Pseudomonas koreensis</name>
    <dbReference type="NCBI Taxonomy" id="198620"/>
    <lineage>
        <taxon>Bacteria</taxon>
        <taxon>Pseudomonadati</taxon>
        <taxon>Pseudomonadota</taxon>
        <taxon>Gammaproteobacteria</taxon>
        <taxon>Pseudomonadales</taxon>
        <taxon>Pseudomonadaceae</taxon>
        <taxon>Pseudomonas</taxon>
    </lineage>
</organism>
<feature type="transmembrane region" description="Helical" evidence="1">
    <location>
        <begin position="6"/>
        <end position="30"/>
    </location>
</feature>